<dbReference type="GO" id="GO:0005840">
    <property type="term" value="C:ribosome"/>
    <property type="evidence" value="ECO:0007669"/>
    <property type="project" value="UniProtKB-KW"/>
</dbReference>
<protein>
    <recommendedName>
        <fullName evidence="6 7">Small ribosomal subunit protein bS18c</fullName>
    </recommendedName>
</protein>
<evidence type="ECO:0000256" key="4">
    <source>
        <dbReference type="ARBA" id="ARBA00022980"/>
    </source>
</evidence>
<dbReference type="Gene3D" id="4.10.640.10">
    <property type="entry name" value="Ribosomal protein S18"/>
    <property type="match status" value="1"/>
</dbReference>
<dbReference type="Pfam" id="PF01084">
    <property type="entry name" value="Ribosomal_S18"/>
    <property type="match status" value="1"/>
</dbReference>
<dbReference type="PRINTS" id="PR00974">
    <property type="entry name" value="RIBOSOMALS18"/>
</dbReference>
<comment type="similarity">
    <text evidence="1 7 8">Belongs to the bacterial ribosomal protein bS18 family.</text>
</comment>
<dbReference type="InterPro" id="IPR036870">
    <property type="entry name" value="Ribosomal_bS18_sf"/>
</dbReference>
<evidence type="ECO:0000256" key="6">
    <source>
        <dbReference type="ARBA" id="ARBA00035266"/>
    </source>
</evidence>
<dbReference type="AlphaFoldDB" id="G8XPF4"/>
<evidence type="ECO:0000256" key="5">
    <source>
        <dbReference type="ARBA" id="ARBA00023274"/>
    </source>
</evidence>
<dbReference type="GO" id="GO:0070181">
    <property type="term" value="F:small ribosomal subunit rRNA binding"/>
    <property type="evidence" value="ECO:0007669"/>
    <property type="project" value="TreeGrafter"/>
</dbReference>
<evidence type="ECO:0000256" key="2">
    <source>
        <dbReference type="ARBA" id="ARBA00011458"/>
    </source>
</evidence>
<dbReference type="HAMAP" id="MF_00270">
    <property type="entry name" value="Ribosomal_bS18"/>
    <property type="match status" value="1"/>
</dbReference>
<dbReference type="GO" id="GO:0006412">
    <property type="term" value="P:translation"/>
    <property type="evidence" value="ECO:0007669"/>
    <property type="project" value="UniProtKB-UniRule"/>
</dbReference>
<name>G8XPF4_9CHLO</name>
<evidence type="ECO:0000256" key="8">
    <source>
        <dbReference type="RuleBase" id="RU003910"/>
    </source>
</evidence>
<evidence type="ECO:0000256" key="3">
    <source>
        <dbReference type="ARBA" id="ARBA00022884"/>
    </source>
</evidence>
<feature type="compositionally biased region" description="Basic residues" evidence="9">
    <location>
        <begin position="1"/>
        <end position="12"/>
    </location>
</feature>
<accession>G8XPF4</accession>
<dbReference type="GO" id="GO:0003735">
    <property type="term" value="F:structural constituent of ribosome"/>
    <property type="evidence" value="ECO:0007669"/>
    <property type="project" value="InterPro"/>
</dbReference>
<gene>
    <name evidence="7 10" type="primary">rps18</name>
</gene>
<dbReference type="InterPro" id="IPR001648">
    <property type="entry name" value="Ribosomal_bS18"/>
</dbReference>
<keyword evidence="3 7" id="KW-0694">RNA-binding</keyword>
<evidence type="ECO:0000313" key="10">
    <source>
        <dbReference type="EMBL" id="ABX82637.1"/>
    </source>
</evidence>
<comment type="subunit">
    <text evidence="2 7">Part of the 30S ribosomal subunit.</text>
</comment>
<dbReference type="EMBL" id="EU123984">
    <property type="protein sequence ID" value="ABX82637.1"/>
    <property type="molecule type" value="Genomic_DNA"/>
</dbReference>
<feature type="region of interest" description="Disordered" evidence="9">
    <location>
        <begin position="1"/>
        <end position="20"/>
    </location>
</feature>
<sequence>MSFTNRFKKKKYPQSPPIVPVIHRKSKSSFQGFKGLTSSEPRKNQGVIDYKNIILLRKFITAEGKILPRRISGLTAKQQRYMAKAIKNARMTGFLPFLNKINKSQSQRT</sequence>
<evidence type="ECO:0000256" key="9">
    <source>
        <dbReference type="SAM" id="MobiDB-lite"/>
    </source>
</evidence>
<dbReference type="PANTHER" id="PTHR13479">
    <property type="entry name" value="30S RIBOSOMAL PROTEIN S18"/>
    <property type="match status" value="1"/>
</dbReference>
<dbReference type="SUPFAM" id="SSF46911">
    <property type="entry name" value="Ribosomal protein S18"/>
    <property type="match status" value="1"/>
</dbReference>
<organism evidence="10">
    <name type="scientific">Trebouxia aggregata</name>
    <dbReference type="NCBI Taxonomy" id="160068"/>
    <lineage>
        <taxon>Eukaryota</taxon>
        <taxon>Viridiplantae</taxon>
        <taxon>Chlorophyta</taxon>
        <taxon>core chlorophytes</taxon>
        <taxon>Trebouxiophyceae</taxon>
        <taxon>Trebouxiales</taxon>
        <taxon>Trebouxiaceae</taxon>
        <taxon>Trebouxia</taxon>
    </lineage>
</organism>
<keyword evidence="10" id="KW-0150">Chloroplast</keyword>
<dbReference type="GO" id="GO:1990904">
    <property type="term" value="C:ribonucleoprotein complex"/>
    <property type="evidence" value="ECO:0007669"/>
    <property type="project" value="UniProtKB-KW"/>
</dbReference>
<geneLocation type="chloroplast" evidence="10"/>
<proteinExistence type="inferred from homology"/>
<keyword evidence="7" id="KW-0699">rRNA-binding</keyword>
<comment type="subcellular location">
    <subcellularLocation>
        <location evidence="7">Plastid</location>
        <location evidence="7">Chloroplast</location>
    </subcellularLocation>
</comment>
<evidence type="ECO:0000256" key="1">
    <source>
        <dbReference type="ARBA" id="ARBA00005589"/>
    </source>
</evidence>
<keyword evidence="4 7" id="KW-0689">Ribosomal protein</keyword>
<reference evidence="10" key="1">
    <citation type="submission" date="2007-08" db="EMBL/GenBank/DDBJ databases">
        <title>Divergence order of chlorophyte green algal lineages as inferred from the chloroplast and mitochondrial genomes.</title>
        <authorList>
            <person name="Pombert J.-F."/>
            <person name="Belanger A.-S."/>
            <person name="Gagnon J."/>
            <person name="Otis C."/>
            <person name="Lemieux C."/>
            <person name="Turmel M."/>
        </authorList>
    </citation>
    <scope>NUCLEOTIDE SEQUENCE</scope>
    <source>
        <strain evidence="10">SAG 219-1d</strain>
    </source>
</reference>
<dbReference type="NCBIfam" id="TIGR00165">
    <property type="entry name" value="S18"/>
    <property type="match status" value="1"/>
</dbReference>
<dbReference type="GO" id="GO:0009507">
    <property type="term" value="C:chloroplast"/>
    <property type="evidence" value="ECO:0007669"/>
    <property type="project" value="UniProtKB-SubCell"/>
</dbReference>
<evidence type="ECO:0000256" key="7">
    <source>
        <dbReference type="HAMAP-Rule" id="MF_00270"/>
    </source>
</evidence>
<dbReference type="PANTHER" id="PTHR13479:SF40">
    <property type="entry name" value="SMALL RIBOSOMAL SUBUNIT PROTEIN BS18M"/>
    <property type="match status" value="1"/>
</dbReference>
<keyword evidence="5 7" id="KW-0687">Ribonucleoprotein</keyword>
<keyword evidence="10" id="KW-0934">Plastid</keyword>